<evidence type="ECO:0000259" key="2">
    <source>
        <dbReference type="Pfam" id="PF23114"/>
    </source>
</evidence>
<feature type="domain" description="HRPKS sdrA-like NAD(P)-binding" evidence="2">
    <location>
        <begin position="133"/>
        <end position="251"/>
    </location>
</feature>
<keyword evidence="4" id="KW-1185">Reference proteome</keyword>
<protein>
    <recommendedName>
        <fullName evidence="2">HRPKS sdrA-like NAD(P)-binding domain-containing protein</fullName>
    </recommendedName>
</protein>
<dbReference type="AlphaFoldDB" id="A0A4Z0XV29"/>
<organism evidence="3 4">
    <name type="scientific">Xylaria hypoxylon</name>
    <dbReference type="NCBI Taxonomy" id="37992"/>
    <lineage>
        <taxon>Eukaryota</taxon>
        <taxon>Fungi</taxon>
        <taxon>Dikarya</taxon>
        <taxon>Ascomycota</taxon>
        <taxon>Pezizomycotina</taxon>
        <taxon>Sordariomycetes</taxon>
        <taxon>Xylariomycetidae</taxon>
        <taxon>Xylariales</taxon>
        <taxon>Xylariaceae</taxon>
        <taxon>Xylaria</taxon>
    </lineage>
</organism>
<reference evidence="3 4" key="1">
    <citation type="submission" date="2019-03" db="EMBL/GenBank/DDBJ databases">
        <title>Draft genome sequence of Xylaria hypoxylon DSM 108379, a ubiquitous saprotrophic-parasitic fungi on hardwood.</title>
        <authorList>
            <person name="Buettner E."/>
            <person name="Leonhardt S."/>
            <person name="Gebauer A.M."/>
            <person name="Liers C."/>
            <person name="Hofrichter M."/>
            <person name="Kellner H."/>
        </authorList>
    </citation>
    <scope>NUCLEOTIDE SEQUENCE [LARGE SCALE GENOMIC DNA]</scope>
    <source>
        <strain evidence="3 4">DSM 108379</strain>
    </source>
</reference>
<dbReference type="InterPro" id="IPR056501">
    <property type="entry name" value="NAD-bd_HRPKS_sdrA"/>
</dbReference>
<dbReference type="EMBL" id="SKBN01000603">
    <property type="protein sequence ID" value="TGJ75299.1"/>
    <property type="molecule type" value="Genomic_DNA"/>
</dbReference>
<dbReference type="Pfam" id="PF23114">
    <property type="entry name" value="NAD-bd_HRPKS_sdrA"/>
    <property type="match status" value="1"/>
</dbReference>
<dbReference type="OrthoDB" id="329835at2759"/>
<gene>
    <name evidence="3" type="ORF">E0Z10_g11026</name>
</gene>
<dbReference type="SUPFAM" id="SSF51735">
    <property type="entry name" value="NAD(P)-binding Rossmann-fold domains"/>
    <property type="match status" value="1"/>
</dbReference>
<feature type="region of interest" description="Disordered" evidence="1">
    <location>
        <begin position="1"/>
        <end position="28"/>
    </location>
</feature>
<evidence type="ECO:0000313" key="4">
    <source>
        <dbReference type="Proteomes" id="UP000297716"/>
    </source>
</evidence>
<sequence length="274" mass="29650">MSASETASEFGSSMSPYNSESPPKSASSLATTLNFKQLPRDALSQCLITGLGEKATVFKVPGIQPTYLCGSQTGVEVAAQNEEILVARFADTTPLLSPSIRLTLEESGYRVIEKLLNDLDLESATSNLLVSTAAVLVMDELVSPVLANISENNWDRLKVLISLGKPVLWVTTGAQTGHVNEPENSMVQGLFRVVRREDPGVRLFTLDVQSPASLDSHWAIKRVLRTVLLNGGLIPDNEYAERDGMLMVPRVVVDKGLNTFKDADLGVGLEPVIK</sequence>
<name>A0A4Z0XV29_9PEZI</name>
<proteinExistence type="predicted"/>
<comment type="caution">
    <text evidence="3">The sequence shown here is derived from an EMBL/GenBank/DDBJ whole genome shotgun (WGS) entry which is preliminary data.</text>
</comment>
<evidence type="ECO:0000256" key="1">
    <source>
        <dbReference type="SAM" id="MobiDB-lite"/>
    </source>
</evidence>
<accession>A0A4Z0XV29</accession>
<evidence type="ECO:0000313" key="3">
    <source>
        <dbReference type="EMBL" id="TGJ75299.1"/>
    </source>
</evidence>
<dbReference type="Proteomes" id="UP000297716">
    <property type="component" value="Unassembled WGS sequence"/>
</dbReference>
<dbReference type="Gene3D" id="3.40.50.720">
    <property type="entry name" value="NAD(P)-binding Rossmann-like Domain"/>
    <property type="match status" value="1"/>
</dbReference>
<dbReference type="InterPro" id="IPR036291">
    <property type="entry name" value="NAD(P)-bd_dom_sf"/>
</dbReference>